<keyword evidence="3" id="KW-1185">Reference proteome</keyword>
<dbReference type="AlphaFoldDB" id="B0E2C1"/>
<dbReference type="KEGG" id="lbc:LACBIDRAFT_335439"/>
<organism evidence="3">
    <name type="scientific">Laccaria bicolor (strain S238N-H82 / ATCC MYA-4686)</name>
    <name type="common">Bicoloured deceiver</name>
    <name type="synonym">Laccaria laccata var. bicolor</name>
    <dbReference type="NCBI Taxonomy" id="486041"/>
    <lineage>
        <taxon>Eukaryota</taxon>
        <taxon>Fungi</taxon>
        <taxon>Dikarya</taxon>
        <taxon>Basidiomycota</taxon>
        <taxon>Agaricomycotina</taxon>
        <taxon>Agaricomycetes</taxon>
        <taxon>Agaricomycetidae</taxon>
        <taxon>Agaricales</taxon>
        <taxon>Agaricineae</taxon>
        <taxon>Hydnangiaceae</taxon>
        <taxon>Laccaria</taxon>
    </lineage>
</organism>
<proteinExistence type="predicted"/>
<feature type="signal peptide" evidence="1">
    <location>
        <begin position="1"/>
        <end position="22"/>
    </location>
</feature>
<gene>
    <name evidence="2" type="ORF">LACBIDRAFT_335439</name>
</gene>
<feature type="chain" id="PRO_5002749393" evidence="1">
    <location>
        <begin position="23"/>
        <end position="229"/>
    </location>
</feature>
<keyword evidence="1" id="KW-0732">Signal</keyword>
<dbReference type="HOGENOM" id="CLU_1210014_0_0_1"/>
<accession>B0E2C1</accession>
<evidence type="ECO:0000256" key="1">
    <source>
        <dbReference type="SAM" id="SignalP"/>
    </source>
</evidence>
<dbReference type="InParanoid" id="B0E2C1"/>
<evidence type="ECO:0000313" key="2">
    <source>
        <dbReference type="EMBL" id="EDQ99002.1"/>
    </source>
</evidence>
<dbReference type="EMBL" id="DS547178">
    <property type="protein sequence ID" value="EDQ99002.1"/>
    <property type="molecule type" value="Genomic_DNA"/>
</dbReference>
<protein>
    <submittedName>
        <fullName evidence="2">Predicted protein</fullName>
    </submittedName>
</protein>
<dbReference type="Proteomes" id="UP000001194">
    <property type="component" value="Unassembled WGS sequence"/>
</dbReference>
<evidence type="ECO:0000313" key="3">
    <source>
        <dbReference type="Proteomes" id="UP000001194"/>
    </source>
</evidence>
<dbReference type="GeneID" id="6085996"/>
<dbReference type="RefSeq" id="XP_001890339.1">
    <property type="nucleotide sequence ID" value="XM_001890304.1"/>
</dbReference>
<sequence length="229" mass="25540">MQVGFSPLLLVCIFELSKRGACLVVKRTPASSPNPRQVSGERISSLLVLHIVLHNEFSFFEEWARFQTTDLSVTKKVMSQPNSAHENQQYAKHCKESFLIATIIGVRNFVGCIMINPFQTLCEGDWERHQPNLISTTGLGEVQENVKRKRYTTSEVLSGGAFPSKLRAMTGCMQYPNLLMFYSKPTPPIFSFLANPGTNNLPIMRVGIIPQSLADVHASTPPNVFTLLP</sequence>
<reference evidence="2 3" key="1">
    <citation type="journal article" date="2008" name="Nature">
        <title>The genome of Laccaria bicolor provides insights into mycorrhizal symbiosis.</title>
        <authorList>
            <person name="Martin F."/>
            <person name="Aerts A."/>
            <person name="Ahren D."/>
            <person name="Brun A."/>
            <person name="Danchin E.G.J."/>
            <person name="Duchaussoy F."/>
            <person name="Gibon J."/>
            <person name="Kohler A."/>
            <person name="Lindquist E."/>
            <person name="Pereda V."/>
            <person name="Salamov A."/>
            <person name="Shapiro H.J."/>
            <person name="Wuyts J."/>
            <person name="Blaudez D."/>
            <person name="Buee M."/>
            <person name="Brokstein P."/>
            <person name="Canbaeck B."/>
            <person name="Cohen D."/>
            <person name="Courty P.E."/>
            <person name="Coutinho P.M."/>
            <person name="Delaruelle C."/>
            <person name="Detter J.C."/>
            <person name="Deveau A."/>
            <person name="DiFazio S."/>
            <person name="Duplessis S."/>
            <person name="Fraissinet-Tachet L."/>
            <person name="Lucic E."/>
            <person name="Frey-Klett P."/>
            <person name="Fourrey C."/>
            <person name="Feussner I."/>
            <person name="Gay G."/>
            <person name="Grimwood J."/>
            <person name="Hoegger P.J."/>
            <person name="Jain P."/>
            <person name="Kilaru S."/>
            <person name="Labbe J."/>
            <person name="Lin Y.C."/>
            <person name="Legue V."/>
            <person name="Le Tacon F."/>
            <person name="Marmeisse R."/>
            <person name="Melayah D."/>
            <person name="Montanini B."/>
            <person name="Muratet M."/>
            <person name="Nehls U."/>
            <person name="Niculita-Hirzel H."/>
            <person name="Oudot-Le Secq M.P."/>
            <person name="Peter M."/>
            <person name="Quesneville H."/>
            <person name="Rajashekar B."/>
            <person name="Reich M."/>
            <person name="Rouhier N."/>
            <person name="Schmutz J."/>
            <person name="Yin T."/>
            <person name="Chalot M."/>
            <person name="Henrissat B."/>
            <person name="Kuees U."/>
            <person name="Lucas S."/>
            <person name="Van de Peer Y."/>
            <person name="Podila G.K."/>
            <person name="Polle A."/>
            <person name="Pukkila P.J."/>
            <person name="Richardson P.M."/>
            <person name="Rouze P."/>
            <person name="Sanders I.R."/>
            <person name="Stajich J.E."/>
            <person name="Tunlid A."/>
            <person name="Tuskan G."/>
            <person name="Grigoriev I.V."/>
        </authorList>
    </citation>
    <scope>NUCLEOTIDE SEQUENCE [LARGE SCALE GENOMIC DNA]</scope>
    <source>
        <strain evidence="3">S238N-H82 / ATCC MYA-4686</strain>
    </source>
</reference>
<name>B0E2C1_LACBS</name>